<evidence type="ECO:0000313" key="8">
    <source>
        <dbReference type="Proteomes" id="UP000231019"/>
    </source>
</evidence>
<evidence type="ECO:0000256" key="2">
    <source>
        <dbReference type="ARBA" id="ARBA00023015"/>
    </source>
</evidence>
<dbReference type="SUPFAM" id="SSF88946">
    <property type="entry name" value="Sigma2 domain of RNA polymerase sigma factors"/>
    <property type="match status" value="1"/>
</dbReference>
<dbReference type="PANTHER" id="PTHR43133">
    <property type="entry name" value="RNA POLYMERASE ECF-TYPE SIGMA FACTO"/>
    <property type="match status" value="1"/>
</dbReference>
<protein>
    <submittedName>
        <fullName evidence="7">RNA polymerase subunit sigma</fullName>
    </submittedName>
</protein>
<dbReference type="Pfam" id="PF08281">
    <property type="entry name" value="Sigma70_r4_2"/>
    <property type="match status" value="1"/>
</dbReference>
<evidence type="ECO:0000256" key="1">
    <source>
        <dbReference type="ARBA" id="ARBA00010641"/>
    </source>
</evidence>
<dbReference type="InterPro" id="IPR013324">
    <property type="entry name" value="RNA_pol_sigma_r3/r4-like"/>
</dbReference>
<reference evidence="7 8" key="1">
    <citation type="submission" date="2017-09" db="EMBL/GenBank/DDBJ databases">
        <title>Depth-based differentiation of microbial function through sediment-hosted aquifers and enrichment of novel symbionts in the deep terrestrial subsurface.</title>
        <authorList>
            <person name="Probst A.J."/>
            <person name="Ladd B."/>
            <person name="Jarett J.K."/>
            <person name="Geller-Mcgrath D.E."/>
            <person name="Sieber C.M."/>
            <person name="Emerson J.B."/>
            <person name="Anantharaman K."/>
            <person name="Thomas B.C."/>
            <person name="Malmstrom R."/>
            <person name="Stieglmeier M."/>
            <person name="Klingl A."/>
            <person name="Woyke T."/>
            <person name="Ryan C.M."/>
            <person name="Banfield J.F."/>
        </authorList>
    </citation>
    <scope>NUCLEOTIDE SEQUENCE [LARGE SCALE GENOMIC DNA]</scope>
    <source>
        <strain evidence="7">CG17_big_fil_post_rev_8_21_14_2_50_48_46</strain>
    </source>
</reference>
<dbReference type="PANTHER" id="PTHR43133:SF8">
    <property type="entry name" value="RNA POLYMERASE SIGMA FACTOR HI_1459-RELATED"/>
    <property type="match status" value="1"/>
</dbReference>
<evidence type="ECO:0000313" key="7">
    <source>
        <dbReference type="EMBL" id="PIW16190.1"/>
    </source>
</evidence>
<dbReference type="InterPro" id="IPR007627">
    <property type="entry name" value="RNA_pol_sigma70_r2"/>
</dbReference>
<evidence type="ECO:0000256" key="5">
    <source>
        <dbReference type="ARBA" id="ARBA00023163"/>
    </source>
</evidence>
<dbReference type="InterPro" id="IPR000792">
    <property type="entry name" value="Tscrpt_reg_LuxR_C"/>
</dbReference>
<organism evidence="7 8">
    <name type="scientific">bacterium (Candidatus Blackallbacteria) CG17_big_fil_post_rev_8_21_14_2_50_48_46</name>
    <dbReference type="NCBI Taxonomy" id="2014261"/>
    <lineage>
        <taxon>Bacteria</taxon>
        <taxon>Candidatus Blackallbacteria</taxon>
    </lineage>
</organism>
<dbReference type="GO" id="GO:0003677">
    <property type="term" value="F:DNA binding"/>
    <property type="evidence" value="ECO:0007669"/>
    <property type="project" value="UniProtKB-KW"/>
</dbReference>
<dbReference type="GO" id="GO:0016987">
    <property type="term" value="F:sigma factor activity"/>
    <property type="evidence" value="ECO:0007669"/>
    <property type="project" value="UniProtKB-KW"/>
</dbReference>
<name>A0A2M7G3X1_9BACT</name>
<comment type="caution">
    <text evidence="7">The sequence shown here is derived from an EMBL/GenBank/DDBJ whole genome shotgun (WGS) entry which is preliminary data.</text>
</comment>
<dbReference type="CDD" id="cd06171">
    <property type="entry name" value="Sigma70_r4"/>
    <property type="match status" value="1"/>
</dbReference>
<dbReference type="GO" id="GO:0006352">
    <property type="term" value="P:DNA-templated transcription initiation"/>
    <property type="evidence" value="ECO:0007669"/>
    <property type="project" value="InterPro"/>
</dbReference>
<dbReference type="AlphaFoldDB" id="A0A2M7G3X1"/>
<dbReference type="Pfam" id="PF04542">
    <property type="entry name" value="Sigma70_r2"/>
    <property type="match status" value="1"/>
</dbReference>
<gene>
    <name evidence="7" type="ORF">COW36_13735</name>
</gene>
<sequence>MINSALKEQQEQLIRQCQEGDRQAFMELVKAYQGMVFAVLYRLLQDKEEIEDVAQEVWVKVYQSIRKLKSPAAFRSWLHRIVVNAFRDRMRQKGNQIAFSLDDDLRLEDGDSIQMEMEAPGLLPEEELLRTEWQEHLEDAIRELPPSHRAVIIMREIQGMSYEEIAYAMDISLGTVKSRIARAREKLISKLSVYLKEKEERKV</sequence>
<dbReference type="PROSITE" id="PS00622">
    <property type="entry name" value="HTH_LUXR_1"/>
    <property type="match status" value="1"/>
</dbReference>
<dbReference type="InterPro" id="IPR013325">
    <property type="entry name" value="RNA_pol_sigma_r2"/>
</dbReference>
<dbReference type="NCBIfam" id="TIGR02937">
    <property type="entry name" value="sigma70-ECF"/>
    <property type="match status" value="1"/>
</dbReference>
<dbReference type="InterPro" id="IPR014284">
    <property type="entry name" value="RNA_pol_sigma-70_dom"/>
</dbReference>
<proteinExistence type="inferred from homology"/>
<keyword evidence="3" id="KW-0731">Sigma factor</keyword>
<evidence type="ECO:0000256" key="4">
    <source>
        <dbReference type="ARBA" id="ARBA00023125"/>
    </source>
</evidence>
<dbReference type="EMBL" id="PFFQ01000039">
    <property type="protein sequence ID" value="PIW16190.1"/>
    <property type="molecule type" value="Genomic_DNA"/>
</dbReference>
<dbReference type="Gene3D" id="1.10.1740.10">
    <property type="match status" value="1"/>
</dbReference>
<dbReference type="SUPFAM" id="SSF88659">
    <property type="entry name" value="Sigma3 and sigma4 domains of RNA polymerase sigma factors"/>
    <property type="match status" value="1"/>
</dbReference>
<evidence type="ECO:0000259" key="6">
    <source>
        <dbReference type="PROSITE" id="PS00622"/>
    </source>
</evidence>
<accession>A0A2M7G3X1</accession>
<dbReference type="InterPro" id="IPR013249">
    <property type="entry name" value="RNA_pol_sigma70_r4_t2"/>
</dbReference>
<dbReference type="Gene3D" id="1.10.10.10">
    <property type="entry name" value="Winged helix-like DNA-binding domain superfamily/Winged helix DNA-binding domain"/>
    <property type="match status" value="1"/>
</dbReference>
<dbReference type="Proteomes" id="UP000231019">
    <property type="component" value="Unassembled WGS sequence"/>
</dbReference>
<dbReference type="InterPro" id="IPR036388">
    <property type="entry name" value="WH-like_DNA-bd_sf"/>
</dbReference>
<evidence type="ECO:0000256" key="3">
    <source>
        <dbReference type="ARBA" id="ARBA00023082"/>
    </source>
</evidence>
<dbReference type="InterPro" id="IPR039425">
    <property type="entry name" value="RNA_pol_sigma-70-like"/>
</dbReference>
<feature type="domain" description="HTH luxR-type" evidence="6">
    <location>
        <begin position="159"/>
        <end position="186"/>
    </location>
</feature>
<keyword evidence="2" id="KW-0805">Transcription regulation</keyword>
<keyword evidence="5" id="KW-0804">Transcription</keyword>
<comment type="similarity">
    <text evidence="1">Belongs to the sigma-70 factor family. ECF subfamily.</text>
</comment>
<keyword evidence="4" id="KW-0238">DNA-binding</keyword>